<evidence type="ECO:0000313" key="2">
    <source>
        <dbReference type="EMBL" id="RLM66569.1"/>
    </source>
</evidence>
<dbReference type="Proteomes" id="UP000275267">
    <property type="component" value="Unassembled WGS sequence"/>
</dbReference>
<dbReference type="AlphaFoldDB" id="A0A3L6Q193"/>
<dbReference type="EMBL" id="PQIB02000015">
    <property type="protein sequence ID" value="RLM66569.1"/>
    <property type="molecule type" value="Genomic_DNA"/>
</dbReference>
<organism evidence="2 3">
    <name type="scientific">Panicum miliaceum</name>
    <name type="common">Proso millet</name>
    <name type="synonym">Broomcorn millet</name>
    <dbReference type="NCBI Taxonomy" id="4540"/>
    <lineage>
        <taxon>Eukaryota</taxon>
        <taxon>Viridiplantae</taxon>
        <taxon>Streptophyta</taxon>
        <taxon>Embryophyta</taxon>
        <taxon>Tracheophyta</taxon>
        <taxon>Spermatophyta</taxon>
        <taxon>Magnoliopsida</taxon>
        <taxon>Liliopsida</taxon>
        <taxon>Poales</taxon>
        <taxon>Poaceae</taxon>
        <taxon>PACMAD clade</taxon>
        <taxon>Panicoideae</taxon>
        <taxon>Panicodae</taxon>
        <taxon>Paniceae</taxon>
        <taxon>Panicinae</taxon>
        <taxon>Panicum</taxon>
        <taxon>Panicum sect. Panicum</taxon>
    </lineage>
</organism>
<protein>
    <submittedName>
        <fullName evidence="2">Uncharacterized protein</fullName>
    </submittedName>
</protein>
<accession>A0A3L6Q193</accession>
<dbReference type="OrthoDB" id="669074at2759"/>
<reference evidence="3" key="1">
    <citation type="journal article" date="2019" name="Nat. Commun.">
        <title>The genome of broomcorn millet.</title>
        <authorList>
            <person name="Zou C."/>
            <person name="Miki D."/>
            <person name="Li D."/>
            <person name="Tang Q."/>
            <person name="Xiao L."/>
            <person name="Rajput S."/>
            <person name="Deng P."/>
            <person name="Jia W."/>
            <person name="Huang R."/>
            <person name="Zhang M."/>
            <person name="Sun Y."/>
            <person name="Hu J."/>
            <person name="Fu X."/>
            <person name="Schnable P.S."/>
            <person name="Li F."/>
            <person name="Zhang H."/>
            <person name="Feng B."/>
            <person name="Zhu X."/>
            <person name="Liu R."/>
            <person name="Schnable J.C."/>
            <person name="Zhu J.-K."/>
            <person name="Zhang H."/>
        </authorList>
    </citation>
    <scope>NUCLEOTIDE SEQUENCE [LARGE SCALE GENOMIC DNA]</scope>
</reference>
<feature type="region of interest" description="Disordered" evidence="1">
    <location>
        <begin position="146"/>
        <end position="201"/>
    </location>
</feature>
<evidence type="ECO:0000256" key="1">
    <source>
        <dbReference type="SAM" id="MobiDB-lite"/>
    </source>
</evidence>
<dbReference type="PANTHER" id="PTHR47624:SF1">
    <property type="entry name" value="OS01G0204900 PROTEIN"/>
    <property type="match status" value="1"/>
</dbReference>
<feature type="compositionally biased region" description="Basic and acidic residues" evidence="1">
    <location>
        <begin position="152"/>
        <end position="162"/>
    </location>
</feature>
<comment type="caution">
    <text evidence="2">The sequence shown here is derived from an EMBL/GenBank/DDBJ whole genome shotgun (WGS) entry which is preliminary data.</text>
</comment>
<proteinExistence type="predicted"/>
<gene>
    <name evidence="2" type="ORF">C2845_PM16G16220</name>
</gene>
<evidence type="ECO:0000313" key="3">
    <source>
        <dbReference type="Proteomes" id="UP000275267"/>
    </source>
</evidence>
<sequence>MAGNNVVWQPSVVEDLLRYFKEKIQAEGRHMIFREVHHEECAKQINAKYGTNFTHRKVYHKFHKLKSQWKTIMQAKNLRGANFDEVEKKILYDHTEVVRMSNDKDPRAKFINVPIPFYDEMEFIFQDKHATGEFTILQTPYDYPSTQDADLVGDKHPNHDDADPSLQYDSDCIPEPEGNNGGSSSAKRTAAGKADKRKRVKHGDGVIKEVTHVLRDMTDNMRFTHVSHPHEELFKTIDGMEEYPLFVRLELQEYLASNEKIAGMLKGRPLEAIKRSMFRDGLCVPIHLRSDFIFDQICACLHPFGRRKNNACTMHFISF</sequence>
<keyword evidence="3" id="KW-1185">Reference proteome</keyword>
<dbReference type="STRING" id="4540.A0A3L6Q193"/>
<name>A0A3L6Q193_PANMI</name>
<dbReference type="PANTHER" id="PTHR47624">
    <property type="entry name" value="OS01G0204900 PROTEIN"/>
    <property type="match status" value="1"/>
</dbReference>